<dbReference type="EMBL" id="CM043018">
    <property type="protein sequence ID" value="KAI4463436.1"/>
    <property type="molecule type" value="Genomic_DNA"/>
</dbReference>
<comment type="caution">
    <text evidence="1">The sequence shown here is derived from an EMBL/GenBank/DDBJ whole genome shotgun (WGS) entry which is preliminary data.</text>
</comment>
<name>A0ACB9T9G9_HOLOL</name>
<proteinExistence type="predicted"/>
<organism evidence="1 2">
    <name type="scientific">Holotrichia oblita</name>
    <name type="common">Chafer beetle</name>
    <dbReference type="NCBI Taxonomy" id="644536"/>
    <lineage>
        <taxon>Eukaryota</taxon>
        <taxon>Metazoa</taxon>
        <taxon>Ecdysozoa</taxon>
        <taxon>Arthropoda</taxon>
        <taxon>Hexapoda</taxon>
        <taxon>Insecta</taxon>
        <taxon>Pterygota</taxon>
        <taxon>Neoptera</taxon>
        <taxon>Endopterygota</taxon>
        <taxon>Coleoptera</taxon>
        <taxon>Polyphaga</taxon>
        <taxon>Scarabaeiformia</taxon>
        <taxon>Scarabaeidae</taxon>
        <taxon>Melolonthinae</taxon>
        <taxon>Holotrichia</taxon>
    </lineage>
</organism>
<reference evidence="1" key="1">
    <citation type="submission" date="2022-04" db="EMBL/GenBank/DDBJ databases">
        <title>Chromosome-scale genome assembly of Holotrichia oblita Faldermann.</title>
        <authorList>
            <person name="Rongchong L."/>
        </authorList>
    </citation>
    <scope>NUCLEOTIDE SEQUENCE</scope>
    <source>
        <strain evidence="1">81SQS9</strain>
    </source>
</reference>
<sequence length="2271" mass="261047">MNDYKKKYFISVLGSHFDFQIIEDTWDKDIVGQDEILEFLHKASTNSLWAFIDENNDKRKIRFQKEVSLAVFQSATNSRVVVFSKIKPLVLNDENLISSLQIISLQGPPTTALYHTLNNVFSPLIIKNRKRNVNQSNIERQLANLQAGLRTTILTTNLDSDPLKHVDINSLSVILNLEHEIEFWNTAIQNAKNSDTKATYTSLRDTITPLAKDFSVLDALPLPEVEDLLENAHNVLDDLWRHEPPYPRARTEHLMEVIASDVIKRLSKDIMKVNFWTDDFNVTRDVLEQCLSTGNRWINTCKQLTHIFWPNYSLHAWTGDYFVPMNLVDAVNGIQEVYDIRTIHRQLTRLLSTNEQQDLVSDKIFKPFEDLQVLNYGPHTEQEWRTAKKQFEYLLQPAEQRVAQKLKKQLSGVKANTRQLLHEYARYSELISRPTVKQTLQNERQYLLEALLEYTKILERNSTEPVQNFSMRFDTPPIICEISSAKQIECKANDVLKISKKLLDDLQNYDELLHMVTELVNNAKQQHNELFESWCSDVIVQIKNKTLSLKENEPVIQFSEDKLMRVSYSPGLVSMISEVRQLSAMGYNIPSSIEDTYIQAKKFMKYAKILEQIANFHNTIGDRMIPSQRPLMLASALNLSRLVQEEEVVYWSDVAAVEKYIDKLKSAVENLSSENNLLTNYHLQILEKIKDLENIDLIRQYQKWKDAAKNIRDIVSQVQNKGFKSMQSWKIDLERQLAKVLEIQYLKSLHTVHLYLPEIYADLIYREGRLQYSPDEKALREKYANQMKRFLDIPKSFRGISDNHEIFSEIIDRSKYEIDKVNQNTEGLFEQLKGVQKHWASWLTLESLENSKLAVWQDWDLHFRASKTFGQEIAKLPNTEEKVGCFIIGLIRLRNDLESHNRSYWDKLTVSLKDSIAEDVVKLQIYVDSTTATLNRQPVTMEQIGEADASHANILRDRPQMEDLYESMCLKSKTLASWTREQIDSVNRLQAAWERLHSLLENHEHIIAKQMQTIKTTLNIASENLNKKIESFGAKWDQVKPRPNSGQIAHDTLPELHKYLDNIKQKRVQWKELMEEKQKIVVDFEKFGMLIPEFLLCDEIDVDLTNMENTWSLFEEFYADFEKLGNEEWIVFRKKSYLLEEFLFDWQTKLQKLEPTPLVTRILKEIQNYQSVIPTLKLVKGEDFTDKHWLEVYTLLGIEPKALDILCLKDFLNISDTLLENTKKLQIGDNQSLLQSVKNAADFDSFSEQAGIWENKLADLETYLTNLAQIQRKWVYLEPIFGSGTLNHEAGRFERLDRDFRNVLNFIEKDSRVCTLLRYSNLRSVLENLQDQLVRCQKSLDEFLTDKRNNFPRFLFLGDDDLLEVVGQSSQENVIQSHLKKLFAGIHSIRLNEQGNKIVAMCSLEGEIVELDKPVDINQGVEIWLNCLVDAMHLSLRSLLTKCLADGQNADPSKYPSQILCLADGITFTSKCEQAISNMTLPPLLATYKTQLGYYSSLELESDTNSDREYSSNVLELKLKALLLDTIHHINVIEELIDENISKTSDWTWQKQLRFYSKSSIGDVTVKMANAEMEYSFEYLGNGQKLVRTPLTERCFLTLTQGMYLGMGGNPYGPAGTGKTESVKALGSLLGRQVLVFNCDEGIDASSMGRIISGLVKTGAWGCFDEFNRLDEATLSAISMYIQPIQLALKNKNDTVILLDQEIKVNKHCGIFVTLNPAGGNYGGRNKLPDNLKQLFRPVVMTHPDHEQIARTLLHCNGYKKADLIAGKLVEIFRLSNLLLSKQQHYDWGLRALKTVLNGCSQGIKEYKKSTSYIADSNFEFALVTKALKMDTLSKLTFNDHQKFEALVTDIFQEVPGDINDDDKLKKTLAETCKELGFYINQRQLDKCLELHEQLKQRMGVAIIGPPSSGKSTVKKILFHALNKIGHTLKEKVFNPKSLPRVQLLGQIDPDTRQWSDGVLSLYSTQVTAEPQNVWSWITCDGDIDPEWVESLNSVLDDNRLLSLPSGWRIQFGPNVNFIFESHELRNASPATISRMGIVFFSEEIVTTEDYVANNIKAEIETSGFLESFYNDYFYRAINWILNEGELVIPCSKIGVVKTALSQLAGVSTKGEFTVSLINALGGQLQIDFKEIFAQQVFSWIGETAPPVPDRIFYNNEQGIIESYFTKSSNNYERNTSPLIRTAQVCQAIDVLGKYLIPGKEQHFLLIGSHGSAKRYAKTKKIRTREVSNLLRYSDIIEHLVKTRSEVDMTTVHCSAYITPHHIIHKLKQVL</sequence>
<gene>
    <name evidence="1" type="ORF">MML48_4g00010767</name>
</gene>
<dbReference type="Proteomes" id="UP001056778">
    <property type="component" value="Chromosome 4"/>
</dbReference>
<accession>A0ACB9T9G9</accession>
<evidence type="ECO:0000313" key="1">
    <source>
        <dbReference type="EMBL" id="KAI4463436.1"/>
    </source>
</evidence>
<keyword evidence="2" id="KW-1185">Reference proteome</keyword>
<protein>
    <submittedName>
        <fullName evidence="1">Dynein heavy chain family protein</fullName>
    </submittedName>
</protein>
<evidence type="ECO:0000313" key="2">
    <source>
        <dbReference type="Proteomes" id="UP001056778"/>
    </source>
</evidence>